<organism evidence="1">
    <name type="scientific">viral metagenome</name>
    <dbReference type="NCBI Taxonomy" id="1070528"/>
    <lineage>
        <taxon>unclassified sequences</taxon>
        <taxon>metagenomes</taxon>
        <taxon>organismal metagenomes</taxon>
    </lineage>
</organism>
<evidence type="ECO:0000313" key="1">
    <source>
        <dbReference type="EMBL" id="QHS89562.1"/>
    </source>
</evidence>
<sequence>MSAVPSSQARINQIYNEILDLQTEIIKSEKQMDELYRCREYEQEGEEGERRDFLNKCFIERLNILRDAALGSQIPK</sequence>
<dbReference type="AlphaFoldDB" id="A0A6C0BC39"/>
<name>A0A6C0BC39_9ZZZZ</name>
<reference evidence="1" key="1">
    <citation type="journal article" date="2020" name="Nature">
        <title>Giant virus diversity and host interactions through global metagenomics.</title>
        <authorList>
            <person name="Schulz F."/>
            <person name="Roux S."/>
            <person name="Paez-Espino D."/>
            <person name="Jungbluth S."/>
            <person name="Walsh D.A."/>
            <person name="Denef V.J."/>
            <person name="McMahon K.D."/>
            <person name="Konstantinidis K.T."/>
            <person name="Eloe-Fadrosh E.A."/>
            <person name="Kyrpides N.C."/>
            <person name="Woyke T."/>
        </authorList>
    </citation>
    <scope>NUCLEOTIDE SEQUENCE</scope>
    <source>
        <strain evidence="1">GVMAG-M-3300010160-26</strain>
    </source>
</reference>
<proteinExistence type="predicted"/>
<dbReference type="EMBL" id="MN739114">
    <property type="protein sequence ID" value="QHS89562.1"/>
    <property type="molecule type" value="Genomic_DNA"/>
</dbReference>
<protein>
    <submittedName>
        <fullName evidence="1">Uncharacterized protein</fullName>
    </submittedName>
</protein>
<accession>A0A6C0BC39</accession>